<dbReference type="Proteomes" id="UP000886939">
    <property type="component" value="Unassembled WGS sequence"/>
</dbReference>
<proteinExistence type="predicted"/>
<name>A0AAV4YQ25_AERCA</name>
<protein>
    <submittedName>
        <fullName evidence="1">Uncharacterized protein</fullName>
    </submittedName>
</protein>
<accession>A0AAV4YQ25</accession>
<reference evidence="1" key="1">
    <citation type="submission" date="2021-07" db="EMBL/GenBank/DDBJ databases">
        <title>Draft genome sequence of carbapenem-resistant Aeromonas spp. in Japan.</title>
        <authorList>
            <person name="Maehana S."/>
            <person name="Suzuki M."/>
            <person name="Kitasato H."/>
        </authorList>
    </citation>
    <scope>NUCLEOTIDE SEQUENCE</scope>
    <source>
        <strain evidence="1">KAM343</strain>
    </source>
</reference>
<dbReference type="AlphaFoldDB" id="A0AAV4YQ25"/>
<organism evidence="1 2">
    <name type="scientific">Aeromonas caviae</name>
    <name type="common">Aeromonas punctata</name>
    <dbReference type="NCBI Taxonomy" id="648"/>
    <lineage>
        <taxon>Bacteria</taxon>
        <taxon>Pseudomonadati</taxon>
        <taxon>Pseudomonadota</taxon>
        <taxon>Gammaproteobacteria</taxon>
        <taxon>Aeromonadales</taxon>
        <taxon>Aeromonadaceae</taxon>
        <taxon>Aeromonas</taxon>
    </lineage>
</organism>
<sequence>MNSTLILGQAAMPLITGICCLLPAKHVGELVAVIAEEQNRFDAVLLKETGGSLPCTELRRLVRLALHIDRYRLDRTVLPIYQGREQLMSGAAALLDDDTTLACGDAMRLLALLLDKLLRGSRGSAQAKLDGLTLSAMEQRALAAQSPNTGAVMRGSWRRKSRNQLGRSDWLDVVEAALWCFWHSDTLRDGEALLGVLLGADIRICIVYGMLAGAFYLADQDELHNPLVTN</sequence>
<evidence type="ECO:0000313" key="2">
    <source>
        <dbReference type="Proteomes" id="UP000886939"/>
    </source>
</evidence>
<gene>
    <name evidence="1" type="ORF">KAM343_38640</name>
</gene>
<dbReference type="InterPro" id="IPR036705">
    <property type="entry name" value="Ribosyl_crysJ1_sf"/>
</dbReference>
<dbReference type="EMBL" id="BPNI01000122">
    <property type="protein sequence ID" value="GJA43068.1"/>
    <property type="molecule type" value="Genomic_DNA"/>
</dbReference>
<dbReference type="RefSeq" id="WP_223917146.1">
    <property type="nucleotide sequence ID" value="NZ_AP024136.1"/>
</dbReference>
<dbReference type="Gene3D" id="1.10.4080.10">
    <property type="entry name" value="ADP-ribosylation/Crystallin J1"/>
    <property type="match status" value="1"/>
</dbReference>
<comment type="caution">
    <text evidence="1">The sequence shown here is derived from an EMBL/GenBank/DDBJ whole genome shotgun (WGS) entry which is preliminary data.</text>
</comment>
<evidence type="ECO:0000313" key="1">
    <source>
        <dbReference type="EMBL" id="GJA43068.1"/>
    </source>
</evidence>